<keyword evidence="2" id="KW-1185">Reference proteome</keyword>
<dbReference type="EMBL" id="CAJVQC010053786">
    <property type="protein sequence ID" value="CAG8793356.1"/>
    <property type="molecule type" value="Genomic_DNA"/>
</dbReference>
<name>A0ACA9RGH2_9GLOM</name>
<comment type="caution">
    <text evidence="1">The sequence shown here is derived from an EMBL/GenBank/DDBJ whole genome shotgun (WGS) entry which is preliminary data.</text>
</comment>
<protein>
    <submittedName>
        <fullName evidence="1">27270_t:CDS:1</fullName>
    </submittedName>
</protein>
<feature type="non-terminal residue" evidence="1">
    <location>
        <position position="105"/>
    </location>
</feature>
<feature type="non-terminal residue" evidence="1">
    <location>
        <position position="1"/>
    </location>
</feature>
<accession>A0ACA9RGH2</accession>
<gene>
    <name evidence="1" type="ORF">RPERSI_LOCUS19559</name>
</gene>
<dbReference type="Proteomes" id="UP000789920">
    <property type="component" value="Unassembled WGS sequence"/>
</dbReference>
<evidence type="ECO:0000313" key="2">
    <source>
        <dbReference type="Proteomes" id="UP000789920"/>
    </source>
</evidence>
<proteinExistence type="predicted"/>
<sequence length="105" mass="11971">LWIDNGPVTMLSTVHNITGSKSQVNCWCRRLQETSSNAKKVREIFCSSSRKQLPIPKLVNNYNHYMGDSEEFCTHLVWELIQASVSQVPNTRNSQYSITNLPVSN</sequence>
<evidence type="ECO:0000313" key="1">
    <source>
        <dbReference type="EMBL" id="CAG8793356.1"/>
    </source>
</evidence>
<reference evidence="1" key="1">
    <citation type="submission" date="2021-06" db="EMBL/GenBank/DDBJ databases">
        <authorList>
            <person name="Kallberg Y."/>
            <person name="Tangrot J."/>
            <person name="Rosling A."/>
        </authorList>
    </citation>
    <scope>NUCLEOTIDE SEQUENCE</scope>
    <source>
        <strain evidence="1">MA461A</strain>
    </source>
</reference>
<organism evidence="1 2">
    <name type="scientific">Racocetra persica</name>
    <dbReference type="NCBI Taxonomy" id="160502"/>
    <lineage>
        <taxon>Eukaryota</taxon>
        <taxon>Fungi</taxon>
        <taxon>Fungi incertae sedis</taxon>
        <taxon>Mucoromycota</taxon>
        <taxon>Glomeromycotina</taxon>
        <taxon>Glomeromycetes</taxon>
        <taxon>Diversisporales</taxon>
        <taxon>Gigasporaceae</taxon>
        <taxon>Racocetra</taxon>
    </lineage>
</organism>